<dbReference type="GO" id="GO:0006302">
    <property type="term" value="P:double-strand break repair"/>
    <property type="evidence" value="ECO:0007669"/>
    <property type="project" value="TreeGrafter"/>
</dbReference>
<dbReference type="InterPro" id="IPR003395">
    <property type="entry name" value="RecF/RecN/SMC_N"/>
</dbReference>
<organism evidence="15 16">
    <name type="scientific">Vagococcus fluvialis</name>
    <dbReference type="NCBI Taxonomy" id="2738"/>
    <lineage>
        <taxon>Bacteria</taxon>
        <taxon>Bacillati</taxon>
        <taxon>Bacillota</taxon>
        <taxon>Bacilli</taxon>
        <taxon>Lactobacillales</taxon>
        <taxon>Enterococcaceae</taxon>
        <taxon>Vagococcus</taxon>
    </lineage>
</organism>
<dbReference type="Pfam" id="PF02463">
    <property type="entry name" value="SMC_N"/>
    <property type="match status" value="1"/>
</dbReference>
<dbReference type="Gene3D" id="1.20.1050.90">
    <property type="entry name" value="RecF/RecN/SMC, N-terminal domain"/>
    <property type="match status" value="1"/>
</dbReference>
<dbReference type="GO" id="GO:0005524">
    <property type="term" value="F:ATP binding"/>
    <property type="evidence" value="ECO:0007669"/>
    <property type="project" value="UniProtKB-UniRule"/>
</dbReference>
<dbReference type="GO" id="GO:0003697">
    <property type="term" value="F:single-stranded DNA binding"/>
    <property type="evidence" value="ECO:0007669"/>
    <property type="project" value="UniProtKB-UniRule"/>
</dbReference>
<comment type="subcellular location">
    <subcellularLocation>
        <location evidence="1 12 13">Cytoplasm</location>
    </subcellularLocation>
</comment>
<keyword evidence="5 12" id="KW-0235">DNA replication</keyword>
<feature type="domain" description="RecF/RecN/SMC N-terminal" evidence="14">
    <location>
        <begin position="3"/>
        <end position="352"/>
    </location>
</feature>
<proteinExistence type="inferred from homology"/>
<evidence type="ECO:0000256" key="11">
    <source>
        <dbReference type="ARBA" id="ARBA00023236"/>
    </source>
</evidence>
<dbReference type="Proteomes" id="UP000288197">
    <property type="component" value="Unassembled WGS sequence"/>
</dbReference>
<sequence length="373" mass="43266">MIIKEISLRSYRNYDTLDLSFSPRLNVFLGENAQGKTNLLESIYVLSFARSHRSNNEKEMIRWEQEFARIEGKIEKHDSTLDLTMIISNKGKKTKINGLEQNKLSHYVGHLNVILFAPEDLLLVKGSPQTRRRFLDMEIGQINANYLYNLSKYQTVLKQRNQYLKKIAFSGNKDLVYLDVLSEQLAETGSLVLYHRLHFIKRLEEWANTIHQKITYGKEALTIEYKSSLNLEETMSEKELYEMLLSELKQATEKDLKQLTTSVGPHRDDLLFFVNGKNVQNFGSQGQQRTTALSLKLAEIELINDEIGEYPILLLDDVLSELDDDRQIHLMEYIENKLQTFLTTTSLTHLENKLKITPEIFNISQGIVERNSD</sequence>
<keyword evidence="8 12" id="KW-0067">ATP-binding</keyword>
<dbReference type="RefSeq" id="WP_114290348.1">
    <property type="nucleotide sequence ID" value="NZ_CP081459.1"/>
</dbReference>
<gene>
    <name evidence="12" type="primary">recF</name>
    <name evidence="15" type="ORF">CBF32_11495</name>
</gene>
<dbReference type="GO" id="GO:0006260">
    <property type="term" value="P:DNA replication"/>
    <property type="evidence" value="ECO:0007669"/>
    <property type="project" value="UniProtKB-UniRule"/>
</dbReference>
<keyword evidence="9 12" id="KW-0238">DNA-binding</keyword>
<evidence type="ECO:0000256" key="13">
    <source>
        <dbReference type="RuleBase" id="RU000578"/>
    </source>
</evidence>
<evidence type="ECO:0000256" key="10">
    <source>
        <dbReference type="ARBA" id="ARBA00023204"/>
    </source>
</evidence>
<dbReference type="InterPro" id="IPR027417">
    <property type="entry name" value="P-loop_NTPase"/>
</dbReference>
<evidence type="ECO:0000256" key="8">
    <source>
        <dbReference type="ARBA" id="ARBA00022840"/>
    </source>
</evidence>
<evidence type="ECO:0000256" key="3">
    <source>
        <dbReference type="ARBA" id="ARBA00020170"/>
    </source>
</evidence>
<evidence type="ECO:0000256" key="1">
    <source>
        <dbReference type="ARBA" id="ARBA00004496"/>
    </source>
</evidence>
<dbReference type="CDD" id="cd03242">
    <property type="entry name" value="ABC_RecF"/>
    <property type="match status" value="1"/>
</dbReference>
<reference evidence="15 16" key="1">
    <citation type="submission" date="2017-05" db="EMBL/GenBank/DDBJ databases">
        <title>Vagococcus spp. assemblies.</title>
        <authorList>
            <person name="Gulvik C.A."/>
        </authorList>
    </citation>
    <scope>NUCLEOTIDE SEQUENCE [LARGE SCALE GENOMIC DNA]</scope>
    <source>
        <strain evidence="15 16">NCFB 2497</strain>
    </source>
</reference>
<protein>
    <recommendedName>
        <fullName evidence="3 12">DNA replication and repair protein RecF</fullName>
    </recommendedName>
</protein>
<dbReference type="NCBIfam" id="TIGR00611">
    <property type="entry name" value="recf"/>
    <property type="match status" value="1"/>
</dbReference>
<dbReference type="GeneID" id="63147291"/>
<evidence type="ECO:0000256" key="4">
    <source>
        <dbReference type="ARBA" id="ARBA00022490"/>
    </source>
</evidence>
<name>A0A369APM9_9ENTE</name>
<dbReference type="PANTHER" id="PTHR32182:SF0">
    <property type="entry name" value="DNA REPLICATION AND REPAIR PROTEIN RECF"/>
    <property type="match status" value="1"/>
</dbReference>
<keyword evidence="11 12" id="KW-0742">SOS response</keyword>
<keyword evidence="10 12" id="KW-0234">DNA repair</keyword>
<dbReference type="InterPro" id="IPR001238">
    <property type="entry name" value="DNA-binding_RecF"/>
</dbReference>
<dbReference type="Gene3D" id="3.40.50.300">
    <property type="entry name" value="P-loop containing nucleotide triphosphate hydrolases"/>
    <property type="match status" value="1"/>
</dbReference>
<dbReference type="FunFam" id="1.20.1050.90:FF:000002">
    <property type="entry name" value="DNA replication and repair protein RecF"/>
    <property type="match status" value="1"/>
</dbReference>
<evidence type="ECO:0000313" key="16">
    <source>
        <dbReference type="Proteomes" id="UP000288197"/>
    </source>
</evidence>
<keyword evidence="16" id="KW-1185">Reference proteome</keyword>
<comment type="caution">
    <text evidence="15">The sequence shown here is derived from an EMBL/GenBank/DDBJ whole genome shotgun (WGS) entry which is preliminary data.</text>
</comment>
<dbReference type="PROSITE" id="PS00618">
    <property type="entry name" value="RECF_2"/>
    <property type="match status" value="1"/>
</dbReference>
<dbReference type="SUPFAM" id="SSF52540">
    <property type="entry name" value="P-loop containing nucleoside triphosphate hydrolases"/>
    <property type="match status" value="1"/>
</dbReference>
<keyword evidence="7 12" id="KW-0227">DNA damage</keyword>
<dbReference type="GO" id="GO:0000731">
    <property type="term" value="P:DNA synthesis involved in DNA repair"/>
    <property type="evidence" value="ECO:0007669"/>
    <property type="project" value="TreeGrafter"/>
</dbReference>
<dbReference type="PROSITE" id="PS00617">
    <property type="entry name" value="RECF_1"/>
    <property type="match status" value="1"/>
</dbReference>
<keyword evidence="4 12" id="KW-0963">Cytoplasm</keyword>
<dbReference type="InterPro" id="IPR018078">
    <property type="entry name" value="DNA-binding_RecF_CS"/>
</dbReference>
<evidence type="ECO:0000256" key="9">
    <source>
        <dbReference type="ARBA" id="ARBA00023125"/>
    </source>
</evidence>
<dbReference type="HAMAP" id="MF_00365">
    <property type="entry name" value="RecF"/>
    <property type="match status" value="1"/>
</dbReference>
<dbReference type="GO" id="GO:0005737">
    <property type="term" value="C:cytoplasm"/>
    <property type="evidence" value="ECO:0007669"/>
    <property type="project" value="UniProtKB-SubCell"/>
</dbReference>
<dbReference type="EMBL" id="NGJX01000014">
    <property type="protein sequence ID" value="RST99658.1"/>
    <property type="molecule type" value="Genomic_DNA"/>
</dbReference>
<evidence type="ECO:0000256" key="7">
    <source>
        <dbReference type="ARBA" id="ARBA00022763"/>
    </source>
</evidence>
<dbReference type="OrthoDB" id="9803889at2"/>
<feature type="binding site" evidence="12">
    <location>
        <begin position="30"/>
        <end position="37"/>
    </location>
    <ligand>
        <name>ATP</name>
        <dbReference type="ChEBI" id="CHEBI:30616"/>
    </ligand>
</feature>
<evidence type="ECO:0000259" key="14">
    <source>
        <dbReference type="Pfam" id="PF02463"/>
    </source>
</evidence>
<dbReference type="AlphaFoldDB" id="A0A369APM9"/>
<evidence type="ECO:0000256" key="5">
    <source>
        <dbReference type="ARBA" id="ARBA00022705"/>
    </source>
</evidence>
<dbReference type="PANTHER" id="PTHR32182">
    <property type="entry name" value="DNA REPLICATION AND REPAIR PROTEIN RECF"/>
    <property type="match status" value="1"/>
</dbReference>
<comment type="similarity">
    <text evidence="2 12 13">Belongs to the RecF family.</text>
</comment>
<keyword evidence="6 12" id="KW-0547">Nucleotide-binding</keyword>
<evidence type="ECO:0000256" key="2">
    <source>
        <dbReference type="ARBA" id="ARBA00008016"/>
    </source>
</evidence>
<evidence type="ECO:0000256" key="6">
    <source>
        <dbReference type="ARBA" id="ARBA00022741"/>
    </source>
</evidence>
<dbReference type="InterPro" id="IPR042174">
    <property type="entry name" value="RecF_2"/>
</dbReference>
<comment type="function">
    <text evidence="12 13">The RecF protein is involved in DNA metabolism; it is required for DNA replication and normal SOS inducibility. RecF binds preferentially to single-stranded, linear DNA. It also seems to bind ATP.</text>
</comment>
<evidence type="ECO:0000256" key="12">
    <source>
        <dbReference type="HAMAP-Rule" id="MF_00365"/>
    </source>
</evidence>
<evidence type="ECO:0000313" key="15">
    <source>
        <dbReference type="EMBL" id="RST99658.1"/>
    </source>
</evidence>
<accession>A0A369APM9</accession>
<dbReference type="GO" id="GO:0009432">
    <property type="term" value="P:SOS response"/>
    <property type="evidence" value="ECO:0007669"/>
    <property type="project" value="UniProtKB-UniRule"/>
</dbReference>